<dbReference type="GO" id="GO:0000049">
    <property type="term" value="F:tRNA binding"/>
    <property type="evidence" value="ECO:0007669"/>
    <property type="project" value="UniProtKB-KW"/>
</dbReference>
<evidence type="ECO:0000256" key="3">
    <source>
        <dbReference type="ARBA" id="ARBA00022694"/>
    </source>
</evidence>
<evidence type="ECO:0000256" key="6">
    <source>
        <dbReference type="ARBA" id="ARBA00022884"/>
    </source>
</evidence>
<keyword evidence="7" id="KW-1015">Disulfide bond</keyword>
<dbReference type="GeneID" id="111303962"/>
<dbReference type="GO" id="GO:0008033">
    <property type="term" value="P:tRNA processing"/>
    <property type="evidence" value="ECO:0007669"/>
    <property type="project" value="UniProtKB-KW"/>
</dbReference>
<keyword evidence="2" id="KW-0808">Transferase</keyword>
<keyword evidence="8" id="KW-1185">Reference proteome</keyword>
<keyword evidence="5" id="KW-0067">ATP-binding</keyword>
<keyword evidence="1" id="KW-0820">tRNA-binding</keyword>
<dbReference type="GO" id="GO:0005524">
    <property type="term" value="F:ATP binding"/>
    <property type="evidence" value="ECO:0007669"/>
    <property type="project" value="UniProtKB-KW"/>
</dbReference>
<name>A0A6P5ZUP9_DURZI</name>
<dbReference type="InterPro" id="IPR051305">
    <property type="entry name" value="tRNA_2-thiouridylase_MnmA"/>
</dbReference>
<dbReference type="InterPro" id="IPR014729">
    <property type="entry name" value="Rossmann-like_a/b/a_fold"/>
</dbReference>
<reference evidence="9" key="1">
    <citation type="submission" date="2025-08" db="UniProtKB">
        <authorList>
            <consortium name="RefSeq"/>
        </authorList>
    </citation>
    <scope>IDENTIFICATION</scope>
    <source>
        <tissue evidence="9">Fruit stalk</tissue>
    </source>
</reference>
<dbReference type="Proteomes" id="UP000515121">
    <property type="component" value="Unplaced"/>
</dbReference>
<keyword evidence="3" id="KW-0819">tRNA processing</keyword>
<proteinExistence type="predicted"/>
<dbReference type="SUPFAM" id="SSF52402">
    <property type="entry name" value="Adenine nucleotide alpha hydrolases-like"/>
    <property type="match status" value="1"/>
</dbReference>
<sequence length="131" mass="14009">MSDPLRSIPKFITSTKNVETQTQANADHLASFLSFPSLSKPTPFLSASLPQTLPSSSSSLPHKPVLSLNSAATFNNVNLDPRFLSCCMPDKCLKVAVLLSGGVDSSVALCLLHAAGHSCTAFYLKIWFQPS</sequence>
<evidence type="ECO:0000256" key="5">
    <source>
        <dbReference type="ARBA" id="ARBA00022840"/>
    </source>
</evidence>
<dbReference type="RefSeq" id="XP_022756252.1">
    <property type="nucleotide sequence ID" value="XM_022900517.1"/>
</dbReference>
<dbReference type="OrthoDB" id="1743898at2759"/>
<evidence type="ECO:0000313" key="8">
    <source>
        <dbReference type="Proteomes" id="UP000515121"/>
    </source>
</evidence>
<dbReference type="Gene3D" id="3.40.50.620">
    <property type="entry name" value="HUPs"/>
    <property type="match status" value="1"/>
</dbReference>
<dbReference type="AlphaFoldDB" id="A0A6P5ZUP9"/>
<evidence type="ECO:0000256" key="2">
    <source>
        <dbReference type="ARBA" id="ARBA00022679"/>
    </source>
</evidence>
<evidence type="ECO:0000256" key="1">
    <source>
        <dbReference type="ARBA" id="ARBA00022555"/>
    </source>
</evidence>
<dbReference type="PANTHER" id="PTHR43052:SF1">
    <property type="entry name" value="TRNA-5-TAURINOMETHYLURIDINE 2-SULFURTRANSFERASE"/>
    <property type="match status" value="1"/>
</dbReference>
<dbReference type="PANTHER" id="PTHR43052">
    <property type="match status" value="1"/>
</dbReference>
<evidence type="ECO:0000256" key="4">
    <source>
        <dbReference type="ARBA" id="ARBA00022741"/>
    </source>
</evidence>
<organism evidence="8 9">
    <name type="scientific">Durio zibethinus</name>
    <name type="common">Durian</name>
    <dbReference type="NCBI Taxonomy" id="66656"/>
    <lineage>
        <taxon>Eukaryota</taxon>
        <taxon>Viridiplantae</taxon>
        <taxon>Streptophyta</taxon>
        <taxon>Embryophyta</taxon>
        <taxon>Tracheophyta</taxon>
        <taxon>Spermatophyta</taxon>
        <taxon>Magnoliopsida</taxon>
        <taxon>eudicotyledons</taxon>
        <taxon>Gunneridae</taxon>
        <taxon>Pentapetalae</taxon>
        <taxon>rosids</taxon>
        <taxon>malvids</taxon>
        <taxon>Malvales</taxon>
        <taxon>Malvaceae</taxon>
        <taxon>Helicteroideae</taxon>
        <taxon>Durio</taxon>
    </lineage>
</organism>
<evidence type="ECO:0000256" key="7">
    <source>
        <dbReference type="ARBA" id="ARBA00023157"/>
    </source>
</evidence>
<accession>A0A6P5ZUP9</accession>
<dbReference type="Pfam" id="PF03054">
    <property type="entry name" value="tRNA_Me_trans"/>
    <property type="match status" value="1"/>
</dbReference>
<keyword evidence="4" id="KW-0547">Nucleotide-binding</keyword>
<dbReference type="GO" id="GO:0016740">
    <property type="term" value="F:transferase activity"/>
    <property type="evidence" value="ECO:0007669"/>
    <property type="project" value="UniProtKB-KW"/>
</dbReference>
<evidence type="ECO:0000313" key="9">
    <source>
        <dbReference type="RefSeq" id="XP_022756252.1"/>
    </source>
</evidence>
<protein>
    <submittedName>
        <fullName evidence="9">Uncharacterized protein LOC111303962</fullName>
    </submittedName>
</protein>
<gene>
    <name evidence="9" type="primary">LOC111303962</name>
</gene>
<dbReference type="KEGG" id="dzi:111303962"/>
<keyword evidence="6" id="KW-0694">RNA-binding</keyword>